<dbReference type="EMBL" id="CP137852">
    <property type="protein sequence ID" value="WPB86979.1"/>
    <property type="molecule type" value="Genomic_DNA"/>
</dbReference>
<organism evidence="1 2">
    <name type="scientific">Sediminicoccus rosea</name>
    <dbReference type="NCBI Taxonomy" id="1225128"/>
    <lineage>
        <taxon>Bacteria</taxon>
        <taxon>Pseudomonadati</taxon>
        <taxon>Pseudomonadota</taxon>
        <taxon>Alphaproteobacteria</taxon>
        <taxon>Acetobacterales</taxon>
        <taxon>Roseomonadaceae</taxon>
        <taxon>Sediminicoccus</taxon>
    </lineage>
</organism>
<name>A0ABZ0PMN3_9PROT</name>
<proteinExistence type="predicted"/>
<protein>
    <submittedName>
        <fullName evidence="1">DUF1499 domain-containing protein</fullName>
    </submittedName>
</protein>
<evidence type="ECO:0000313" key="2">
    <source>
        <dbReference type="Proteomes" id="UP001305521"/>
    </source>
</evidence>
<dbReference type="Proteomes" id="UP001305521">
    <property type="component" value="Chromosome"/>
</dbReference>
<sequence length="407" mass="43048">MSGIAALLGQGPKGLEAPSPVEFASLVPPPSPNTCLAAPAAHPGPKQVVAPLLPGTPEAVFARLLALAKGFPRTWQLAAWPERRQAQWVERSALNFPDIIVAECVATPEGSSLFLYSRSLIGYSDFGANRRRVERWLGALEALPAEPAPEPPPPPPSRFAARAIGEAQGQRVLLAWNDARETPEIALGALAAGAAAIQVMTTDRPDQADALLLEAGARLGLGAEAEALVEARAVARDPLPPPLHADPGAWRAWWMRGSLDAPDLRERLPELDLVLDGADLAQLDGDPPRRLLGLRATGARRLILRSSVVPVTAELAALGFDLWHAGELDAARGAALDAALRAAGVTLPQFAAFPGRLTREAAQAARLAAPWWWFISEAALAELLAETGWRIQASEREGVALIVTAAA</sequence>
<dbReference type="InterPro" id="IPR010865">
    <property type="entry name" value="DUF1499"/>
</dbReference>
<evidence type="ECO:0000313" key="1">
    <source>
        <dbReference type="EMBL" id="WPB86979.1"/>
    </source>
</evidence>
<keyword evidence="2" id="KW-1185">Reference proteome</keyword>
<dbReference type="Pfam" id="PF07386">
    <property type="entry name" value="DUF1499"/>
    <property type="match status" value="1"/>
</dbReference>
<accession>A0ABZ0PMN3</accession>
<gene>
    <name evidence="1" type="ORF">R9Z33_08900</name>
</gene>
<reference evidence="1 2" key="1">
    <citation type="submission" date="2023-11" db="EMBL/GenBank/DDBJ databases">
        <title>Arctic aerobic anoxygenic photoheterotroph Sediminicoccus rosea KRV36 adapts its photosynthesis to long days of polar summer.</title>
        <authorList>
            <person name="Tomasch J."/>
            <person name="Kopejtka K."/>
            <person name="Bily T."/>
            <person name="Gardiner A.T."/>
            <person name="Gardian Z."/>
            <person name="Shivaramu S."/>
            <person name="Koblizek M."/>
            <person name="Engelhardt F."/>
            <person name="Kaftan D."/>
        </authorList>
    </citation>
    <scope>NUCLEOTIDE SEQUENCE [LARGE SCALE GENOMIC DNA]</scope>
    <source>
        <strain evidence="1 2">R-30</strain>
    </source>
</reference>
<dbReference type="RefSeq" id="WP_318650936.1">
    <property type="nucleotide sequence ID" value="NZ_CP137852.1"/>
</dbReference>